<dbReference type="Pfam" id="PF00083">
    <property type="entry name" value="Sugar_tr"/>
    <property type="match status" value="1"/>
</dbReference>
<evidence type="ECO:0000256" key="1">
    <source>
        <dbReference type="ARBA" id="ARBA00004651"/>
    </source>
</evidence>
<evidence type="ECO:0000256" key="3">
    <source>
        <dbReference type="ARBA" id="ARBA00022448"/>
    </source>
</evidence>
<feature type="transmembrane region" description="Helical" evidence="7">
    <location>
        <begin position="66"/>
        <end position="86"/>
    </location>
</feature>
<dbReference type="InterPro" id="IPR020846">
    <property type="entry name" value="MFS_dom"/>
</dbReference>
<dbReference type="InterPro" id="IPR036259">
    <property type="entry name" value="MFS_trans_sf"/>
</dbReference>
<evidence type="ECO:0000313" key="10">
    <source>
        <dbReference type="Proteomes" id="UP000886858"/>
    </source>
</evidence>
<feature type="transmembrane region" description="Helical" evidence="7">
    <location>
        <begin position="221"/>
        <end position="244"/>
    </location>
</feature>
<keyword evidence="4 7" id="KW-0812">Transmembrane</keyword>
<sequence>MYSLLLVIIYAAFISLGLPDSLLGSAWPVMHEMLGVPVSWAGLVTMIISAGTIISSLFSDWLTRKFGAGPVTAVSVLMTAAALFGFSISSEFWMLCLWAIPYGLGAGAVDAALNNYVALHYSSRDMSWLHCFWGVGTIISPYIMSHSLMGGLGWQQGYRTVSLLQLGLTAVLFLSLSVWKKAHLSQQAAVRAVKEAAAEGTPAVESAKPLTLLQALQIRGVWLVLIAFFSYCALEQTTMLWASSFLVQSRGIDASVAARFASMFCIGITAGRFLCGFVADRMGDKRMIRLGTLVVFLGIVLVAVPVQMDQLALAGLIVIGFGCAPIYPSIIHATPDHFGRENSQAIIGIQMACAYVGTTLMPPLFGVLSSVWGIGLFAGYLFLFALLMLAASERLNYLEKKRRRR</sequence>
<evidence type="ECO:0000256" key="4">
    <source>
        <dbReference type="ARBA" id="ARBA00022692"/>
    </source>
</evidence>
<dbReference type="PROSITE" id="PS50850">
    <property type="entry name" value="MFS"/>
    <property type="match status" value="1"/>
</dbReference>
<name>A0A9D2I4E8_9FIRM</name>
<protein>
    <submittedName>
        <fullName evidence="9">MFS transporter</fullName>
    </submittedName>
</protein>
<keyword evidence="5 7" id="KW-1133">Transmembrane helix</keyword>
<feature type="transmembrane region" description="Helical" evidence="7">
    <location>
        <begin position="156"/>
        <end position="179"/>
    </location>
</feature>
<dbReference type="InterPro" id="IPR005828">
    <property type="entry name" value="MFS_sugar_transport-like"/>
</dbReference>
<feature type="domain" description="Major facilitator superfamily (MFS) profile" evidence="8">
    <location>
        <begin position="5"/>
        <end position="403"/>
    </location>
</feature>
<comment type="subcellular location">
    <subcellularLocation>
        <location evidence="1">Cell membrane</location>
        <topology evidence="1">Multi-pass membrane protein</topology>
    </subcellularLocation>
</comment>
<evidence type="ECO:0000256" key="5">
    <source>
        <dbReference type="ARBA" id="ARBA00022989"/>
    </source>
</evidence>
<gene>
    <name evidence="9" type="ORF">H9717_00235</name>
</gene>
<dbReference type="PANTHER" id="PTHR23514">
    <property type="entry name" value="BYPASS OF STOP CODON PROTEIN 6"/>
    <property type="match status" value="1"/>
</dbReference>
<feature type="transmembrane region" description="Helical" evidence="7">
    <location>
        <begin position="40"/>
        <end position="59"/>
    </location>
</feature>
<dbReference type="InterPro" id="IPR051788">
    <property type="entry name" value="MFS_Transporter"/>
</dbReference>
<reference evidence="9" key="2">
    <citation type="submission" date="2021-04" db="EMBL/GenBank/DDBJ databases">
        <authorList>
            <person name="Gilroy R."/>
        </authorList>
    </citation>
    <scope>NUCLEOTIDE SEQUENCE</scope>
    <source>
        <strain evidence="9">CHK179-7159</strain>
    </source>
</reference>
<accession>A0A9D2I4E8</accession>
<organism evidence="9 10">
    <name type="scientific">Candidatus Eisenbergiella merdipullorum</name>
    <dbReference type="NCBI Taxonomy" id="2838553"/>
    <lineage>
        <taxon>Bacteria</taxon>
        <taxon>Bacillati</taxon>
        <taxon>Bacillota</taxon>
        <taxon>Clostridia</taxon>
        <taxon>Lachnospirales</taxon>
        <taxon>Lachnospiraceae</taxon>
        <taxon>Eisenbergiella</taxon>
    </lineage>
</organism>
<evidence type="ECO:0000259" key="8">
    <source>
        <dbReference type="PROSITE" id="PS50850"/>
    </source>
</evidence>
<feature type="transmembrane region" description="Helical" evidence="7">
    <location>
        <begin position="92"/>
        <end position="113"/>
    </location>
</feature>
<evidence type="ECO:0000256" key="2">
    <source>
        <dbReference type="ARBA" id="ARBA00008335"/>
    </source>
</evidence>
<feature type="transmembrane region" description="Helical" evidence="7">
    <location>
        <begin position="287"/>
        <end position="306"/>
    </location>
</feature>
<evidence type="ECO:0000313" key="9">
    <source>
        <dbReference type="EMBL" id="HJA91549.1"/>
    </source>
</evidence>
<feature type="transmembrane region" description="Helical" evidence="7">
    <location>
        <begin position="256"/>
        <end position="275"/>
    </location>
</feature>
<dbReference type="AlphaFoldDB" id="A0A9D2I4E8"/>
<dbReference type="GO" id="GO:0005886">
    <property type="term" value="C:plasma membrane"/>
    <property type="evidence" value="ECO:0007669"/>
    <property type="project" value="UniProtKB-SubCell"/>
</dbReference>
<dbReference type="InterPro" id="IPR011701">
    <property type="entry name" value="MFS"/>
</dbReference>
<dbReference type="PANTHER" id="PTHR23514:SF3">
    <property type="entry name" value="BYPASS OF STOP CODON PROTEIN 6"/>
    <property type="match status" value="1"/>
</dbReference>
<dbReference type="SUPFAM" id="SSF103473">
    <property type="entry name" value="MFS general substrate transporter"/>
    <property type="match status" value="1"/>
</dbReference>
<proteinExistence type="inferred from homology"/>
<feature type="transmembrane region" description="Helical" evidence="7">
    <location>
        <begin position="312"/>
        <end position="333"/>
    </location>
</feature>
<dbReference type="GO" id="GO:0022857">
    <property type="term" value="F:transmembrane transporter activity"/>
    <property type="evidence" value="ECO:0007669"/>
    <property type="project" value="InterPro"/>
</dbReference>
<keyword evidence="6 7" id="KW-0472">Membrane</keyword>
<evidence type="ECO:0000256" key="7">
    <source>
        <dbReference type="SAM" id="Phobius"/>
    </source>
</evidence>
<feature type="transmembrane region" description="Helical" evidence="7">
    <location>
        <begin position="125"/>
        <end position="144"/>
    </location>
</feature>
<dbReference type="Pfam" id="PF07690">
    <property type="entry name" value="MFS_1"/>
    <property type="match status" value="1"/>
</dbReference>
<dbReference type="EMBL" id="DWYY01000003">
    <property type="protein sequence ID" value="HJA91549.1"/>
    <property type="molecule type" value="Genomic_DNA"/>
</dbReference>
<dbReference type="Proteomes" id="UP000886858">
    <property type="component" value="Unassembled WGS sequence"/>
</dbReference>
<comment type="similarity">
    <text evidence="2">Belongs to the major facilitator superfamily.</text>
</comment>
<reference evidence="9" key="1">
    <citation type="journal article" date="2021" name="PeerJ">
        <title>Extensive microbial diversity within the chicken gut microbiome revealed by metagenomics and culture.</title>
        <authorList>
            <person name="Gilroy R."/>
            <person name="Ravi A."/>
            <person name="Getino M."/>
            <person name="Pursley I."/>
            <person name="Horton D.L."/>
            <person name="Alikhan N.F."/>
            <person name="Baker D."/>
            <person name="Gharbi K."/>
            <person name="Hall N."/>
            <person name="Watson M."/>
            <person name="Adriaenssens E.M."/>
            <person name="Foster-Nyarko E."/>
            <person name="Jarju S."/>
            <person name="Secka A."/>
            <person name="Antonio M."/>
            <person name="Oren A."/>
            <person name="Chaudhuri R.R."/>
            <person name="La Ragione R."/>
            <person name="Hildebrand F."/>
            <person name="Pallen M.J."/>
        </authorList>
    </citation>
    <scope>NUCLEOTIDE SEQUENCE</scope>
    <source>
        <strain evidence="9">CHK179-7159</strain>
    </source>
</reference>
<keyword evidence="3" id="KW-0813">Transport</keyword>
<evidence type="ECO:0000256" key="6">
    <source>
        <dbReference type="ARBA" id="ARBA00023136"/>
    </source>
</evidence>
<comment type="caution">
    <text evidence="9">The sequence shown here is derived from an EMBL/GenBank/DDBJ whole genome shotgun (WGS) entry which is preliminary data.</text>
</comment>
<feature type="transmembrane region" description="Helical" evidence="7">
    <location>
        <begin position="371"/>
        <end position="395"/>
    </location>
</feature>
<feature type="transmembrane region" description="Helical" evidence="7">
    <location>
        <begin position="345"/>
        <end position="365"/>
    </location>
</feature>
<dbReference type="Gene3D" id="1.20.1250.20">
    <property type="entry name" value="MFS general substrate transporter like domains"/>
    <property type="match status" value="2"/>
</dbReference>